<accession>A0AAW0V8G4</accession>
<dbReference type="AlphaFoldDB" id="A0AAW0V8G4"/>
<dbReference type="EMBL" id="JARAKH010000001">
    <property type="protein sequence ID" value="KAK8407857.1"/>
    <property type="molecule type" value="Genomic_DNA"/>
</dbReference>
<evidence type="ECO:0000313" key="2">
    <source>
        <dbReference type="EMBL" id="KAK8407857.1"/>
    </source>
</evidence>
<gene>
    <name evidence="2" type="ORF">O3P69_002416</name>
</gene>
<dbReference type="Proteomes" id="UP001487740">
    <property type="component" value="Unassembled WGS sequence"/>
</dbReference>
<evidence type="ECO:0000313" key="3">
    <source>
        <dbReference type="Proteomes" id="UP001487740"/>
    </source>
</evidence>
<keyword evidence="3" id="KW-1185">Reference proteome</keyword>
<feature type="compositionally biased region" description="Polar residues" evidence="1">
    <location>
        <begin position="114"/>
        <end position="124"/>
    </location>
</feature>
<reference evidence="2 3" key="1">
    <citation type="submission" date="2023-03" db="EMBL/GenBank/DDBJ databases">
        <title>High-quality genome of Scylla paramamosain provides insights in environmental adaptation.</title>
        <authorList>
            <person name="Zhang L."/>
        </authorList>
    </citation>
    <scope>NUCLEOTIDE SEQUENCE [LARGE SCALE GENOMIC DNA]</scope>
    <source>
        <strain evidence="2">LZ_2023a</strain>
        <tissue evidence="2">Muscle</tissue>
    </source>
</reference>
<protein>
    <submittedName>
        <fullName evidence="2">Uncharacterized protein</fullName>
    </submittedName>
</protein>
<comment type="caution">
    <text evidence="2">The sequence shown here is derived from an EMBL/GenBank/DDBJ whole genome shotgun (WGS) entry which is preliminary data.</text>
</comment>
<feature type="region of interest" description="Disordered" evidence="1">
    <location>
        <begin position="1"/>
        <end position="73"/>
    </location>
</feature>
<organism evidence="2 3">
    <name type="scientific">Scylla paramamosain</name>
    <name type="common">Mud crab</name>
    <dbReference type="NCBI Taxonomy" id="85552"/>
    <lineage>
        <taxon>Eukaryota</taxon>
        <taxon>Metazoa</taxon>
        <taxon>Ecdysozoa</taxon>
        <taxon>Arthropoda</taxon>
        <taxon>Crustacea</taxon>
        <taxon>Multicrustacea</taxon>
        <taxon>Malacostraca</taxon>
        <taxon>Eumalacostraca</taxon>
        <taxon>Eucarida</taxon>
        <taxon>Decapoda</taxon>
        <taxon>Pleocyemata</taxon>
        <taxon>Brachyura</taxon>
        <taxon>Eubrachyura</taxon>
        <taxon>Portunoidea</taxon>
        <taxon>Portunidae</taxon>
        <taxon>Portuninae</taxon>
        <taxon>Scylla</taxon>
    </lineage>
</organism>
<feature type="region of interest" description="Disordered" evidence="1">
    <location>
        <begin position="87"/>
        <end position="124"/>
    </location>
</feature>
<feature type="compositionally biased region" description="Acidic residues" evidence="1">
    <location>
        <begin position="8"/>
        <end position="27"/>
    </location>
</feature>
<proteinExistence type="predicted"/>
<sequence>MKYGGNYTEEEEEEEEEEEKGEEEEQNEEKRKATPLDLTRGFVARRKRHQQQQQQQQTGGIRDLGGRSFPCYNQPLPRPIPFTPIPAMPKACHTQPLPRPNHATPNPCHAQSLPHPTSTTSNPSRPIPAISILATPNPLPHPTLPYPTLATPNPCYTHPCLALLREILFNSLKATLNLDLTLHANTQVSGNTCLTRPYTSTEDVSTSCYCFEVCGRSSDTIDLYWLFVAADLLCCVAKELVLERGILQFPWPNASFGEPVTHFCSS</sequence>
<evidence type="ECO:0000256" key="1">
    <source>
        <dbReference type="SAM" id="MobiDB-lite"/>
    </source>
</evidence>
<name>A0AAW0V8G4_SCYPA</name>